<dbReference type="GO" id="GO:0009451">
    <property type="term" value="P:RNA modification"/>
    <property type="evidence" value="ECO:0007669"/>
    <property type="project" value="InterPro"/>
</dbReference>
<dbReference type="OrthoDB" id="185373at2759"/>
<evidence type="ECO:0000256" key="3">
    <source>
        <dbReference type="PROSITE-ProRule" id="PRU00708"/>
    </source>
</evidence>
<gene>
    <name evidence="5" type="ORF">H5410_018722</name>
</gene>
<sequence>MPVKDQVSWSTIISCDAQNDDLEGARRMVDEARRIFDEMPEKNEVSWNPMIAGYVQSKRMDLAREAMPCKNISSWNTMITGYAQNGDVTRARILLDCMPNRYCISWAAIIAGYAQSGNRDVHAVYHTECYVGNAFLSMYCKCGSIEEAYDVFEEIAEKDVVSWNTMIIGYARHEFGNLGCSPGGKLEPWNAGMYVLLSNLYAASGRWRDVSKMRLKMRDTGVRKMPGYSWVEVQNQIHLFSVGDTMHPDRKRIYAFLEELELLMKQEGYVSAMKLVLHDVDEEEKAHMLKYHSEKLAVAFAILNVPSGRPIRVMKKLRVCGDCHTAIKLISKIVGRLIIVRDSNRFHHFSEEKSYFSGYGEEHIYWMTRHSPNSLVVGTGILLSFESKSRDSTVSAICSCVPKLVTFRFRKKGVILRSSNTLESHLA</sequence>
<dbReference type="Pfam" id="PF14432">
    <property type="entry name" value="DYW_deaminase"/>
    <property type="match status" value="1"/>
</dbReference>
<dbReference type="InterPro" id="IPR032867">
    <property type="entry name" value="DYW_dom"/>
</dbReference>
<comment type="caution">
    <text evidence="5">The sequence shown here is derived from an EMBL/GenBank/DDBJ whole genome shotgun (WGS) entry which is preliminary data.</text>
</comment>
<dbReference type="EMBL" id="JACXVP010000003">
    <property type="protein sequence ID" value="KAG5618898.1"/>
    <property type="molecule type" value="Genomic_DNA"/>
</dbReference>
<comment type="similarity">
    <text evidence="1">Belongs to the PPR family. PCMP-H subfamily.</text>
</comment>
<keyword evidence="2" id="KW-0677">Repeat</keyword>
<proteinExistence type="inferred from homology"/>
<dbReference type="InterPro" id="IPR046960">
    <property type="entry name" value="PPR_At4g14850-like_plant"/>
</dbReference>
<name>A0A9J6A3J2_SOLCO</name>
<dbReference type="InterPro" id="IPR046848">
    <property type="entry name" value="E_motif"/>
</dbReference>
<dbReference type="PROSITE" id="PS51375">
    <property type="entry name" value="PPR"/>
    <property type="match status" value="2"/>
</dbReference>
<evidence type="ECO:0000256" key="2">
    <source>
        <dbReference type="ARBA" id="ARBA00022737"/>
    </source>
</evidence>
<dbReference type="Gene3D" id="1.25.40.10">
    <property type="entry name" value="Tetratricopeptide repeat domain"/>
    <property type="match status" value="3"/>
</dbReference>
<evidence type="ECO:0000256" key="1">
    <source>
        <dbReference type="ARBA" id="ARBA00006643"/>
    </source>
</evidence>
<dbReference type="AlphaFoldDB" id="A0A9J6A3J2"/>
<evidence type="ECO:0000313" key="6">
    <source>
        <dbReference type="Proteomes" id="UP000824120"/>
    </source>
</evidence>
<evidence type="ECO:0000313" key="5">
    <source>
        <dbReference type="EMBL" id="KAG5618898.1"/>
    </source>
</evidence>
<reference evidence="5 6" key="1">
    <citation type="submission" date="2020-09" db="EMBL/GenBank/DDBJ databases">
        <title>De no assembly of potato wild relative species, Solanum commersonii.</title>
        <authorList>
            <person name="Cho K."/>
        </authorList>
    </citation>
    <scope>NUCLEOTIDE SEQUENCE [LARGE SCALE GENOMIC DNA]</scope>
    <source>
        <strain evidence="5">LZ3.2</strain>
        <tissue evidence="5">Leaf</tissue>
    </source>
</reference>
<organism evidence="5 6">
    <name type="scientific">Solanum commersonii</name>
    <name type="common">Commerson's wild potato</name>
    <name type="synonym">Commerson's nightshade</name>
    <dbReference type="NCBI Taxonomy" id="4109"/>
    <lineage>
        <taxon>Eukaryota</taxon>
        <taxon>Viridiplantae</taxon>
        <taxon>Streptophyta</taxon>
        <taxon>Embryophyta</taxon>
        <taxon>Tracheophyta</taxon>
        <taxon>Spermatophyta</taxon>
        <taxon>Magnoliopsida</taxon>
        <taxon>eudicotyledons</taxon>
        <taxon>Gunneridae</taxon>
        <taxon>Pentapetalae</taxon>
        <taxon>asterids</taxon>
        <taxon>lamiids</taxon>
        <taxon>Solanales</taxon>
        <taxon>Solanaceae</taxon>
        <taxon>Solanoideae</taxon>
        <taxon>Solaneae</taxon>
        <taxon>Solanum</taxon>
    </lineage>
</organism>
<feature type="domain" description="DYW" evidence="4">
    <location>
        <begin position="268"/>
        <end position="353"/>
    </location>
</feature>
<dbReference type="Pfam" id="PF01535">
    <property type="entry name" value="PPR"/>
    <property type="match status" value="5"/>
</dbReference>
<protein>
    <recommendedName>
        <fullName evidence="4">DYW domain-containing protein</fullName>
    </recommendedName>
</protein>
<feature type="repeat" description="PPR" evidence="3">
    <location>
        <begin position="71"/>
        <end position="105"/>
    </location>
</feature>
<dbReference type="NCBIfam" id="TIGR00756">
    <property type="entry name" value="PPR"/>
    <property type="match status" value="1"/>
</dbReference>
<feature type="repeat" description="PPR" evidence="3">
    <location>
        <begin position="128"/>
        <end position="162"/>
    </location>
</feature>
<dbReference type="Pfam" id="PF20431">
    <property type="entry name" value="E_motif"/>
    <property type="match status" value="1"/>
</dbReference>
<accession>A0A9J6A3J2</accession>
<dbReference type="GO" id="GO:0008270">
    <property type="term" value="F:zinc ion binding"/>
    <property type="evidence" value="ECO:0007669"/>
    <property type="project" value="InterPro"/>
</dbReference>
<evidence type="ECO:0000259" key="4">
    <source>
        <dbReference type="Pfam" id="PF14432"/>
    </source>
</evidence>
<dbReference type="InterPro" id="IPR011990">
    <property type="entry name" value="TPR-like_helical_dom_sf"/>
</dbReference>
<keyword evidence="6" id="KW-1185">Reference proteome</keyword>
<dbReference type="InterPro" id="IPR002885">
    <property type="entry name" value="PPR_rpt"/>
</dbReference>
<dbReference type="GO" id="GO:0003723">
    <property type="term" value="F:RNA binding"/>
    <property type="evidence" value="ECO:0007669"/>
    <property type="project" value="InterPro"/>
</dbReference>
<dbReference type="Proteomes" id="UP000824120">
    <property type="component" value="Chromosome 3"/>
</dbReference>
<dbReference type="PANTHER" id="PTHR47926">
    <property type="entry name" value="PENTATRICOPEPTIDE REPEAT-CONTAINING PROTEIN"/>
    <property type="match status" value="1"/>
</dbReference>
<dbReference type="PANTHER" id="PTHR47926:SF433">
    <property type="entry name" value="PENTATRICOPEPTIDE REPEAT-CONTAINING PROTEIN"/>
    <property type="match status" value="1"/>
</dbReference>